<dbReference type="RefSeq" id="WP_173764155.1">
    <property type="nucleotide sequence ID" value="NZ_CP048836.1"/>
</dbReference>
<organism evidence="4 5">
    <name type="scientific">Nitrogeniibacter mangrovi</name>
    <dbReference type="NCBI Taxonomy" id="2016596"/>
    <lineage>
        <taxon>Bacteria</taxon>
        <taxon>Pseudomonadati</taxon>
        <taxon>Pseudomonadota</taxon>
        <taxon>Betaproteobacteria</taxon>
        <taxon>Rhodocyclales</taxon>
        <taxon>Zoogloeaceae</taxon>
        <taxon>Nitrogeniibacter</taxon>
    </lineage>
</organism>
<evidence type="ECO:0000313" key="5">
    <source>
        <dbReference type="Proteomes" id="UP000501991"/>
    </source>
</evidence>
<evidence type="ECO:0000256" key="1">
    <source>
        <dbReference type="ARBA" id="ARBA00005125"/>
    </source>
</evidence>
<comment type="pathway">
    <text evidence="1">Bacterial outer membrane biogenesis; LPS O-antigen biosynthesis.</text>
</comment>
<dbReference type="KEGG" id="azq:G3580_04635"/>
<comment type="similarity">
    <text evidence="2">Belongs to the NAD(P)-dependent epimerase/dehydratase family.</text>
</comment>
<evidence type="ECO:0000259" key="3">
    <source>
        <dbReference type="Pfam" id="PF01370"/>
    </source>
</evidence>
<feature type="domain" description="NAD-dependent epimerase/dehydratase" evidence="3">
    <location>
        <begin position="4"/>
        <end position="235"/>
    </location>
</feature>
<dbReference type="EMBL" id="CP048836">
    <property type="protein sequence ID" value="QID16989.1"/>
    <property type="molecule type" value="Genomic_DNA"/>
</dbReference>
<dbReference type="Proteomes" id="UP000501991">
    <property type="component" value="Chromosome"/>
</dbReference>
<dbReference type="InterPro" id="IPR001509">
    <property type="entry name" value="Epimerase_deHydtase"/>
</dbReference>
<reference evidence="4 5" key="1">
    <citation type="submission" date="2020-02" db="EMBL/GenBank/DDBJ databases">
        <title>Nitrogenibacter mangrovi gen. nov., sp. nov. isolated from mangrove sediment, a denitrifying betaproteobacterium.</title>
        <authorList>
            <person name="Liao H."/>
            <person name="Tian Y."/>
        </authorList>
    </citation>
    <scope>NUCLEOTIDE SEQUENCE [LARGE SCALE GENOMIC DNA]</scope>
    <source>
        <strain evidence="4 5">M9-3-2</strain>
    </source>
</reference>
<dbReference type="AlphaFoldDB" id="A0A6C1B1Y0"/>
<dbReference type="SUPFAM" id="SSF51735">
    <property type="entry name" value="NAD(P)-binding Rossmann-fold domains"/>
    <property type="match status" value="1"/>
</dbReference>
<keyword evidence="5" id="KW-1185">Reference proteome</keyword>
<dbReference type="Pfam" id="PF01370">
    <property type="entry name" value="Epimerase"/>
    <property type="match status" value="1"/>
</dbReference>
<name>A0A6C1B1Y0_9RHOO</name>
<dbReference type="PANTHER" id="PTHR43000">
    <property type="entry name" value="DTDP-D-GLUCOSE 4,6-DEHYDRATASE-RELATED"/>
    <property type="match status" value="1"/>
</dbReference>
<proteinExistence type="inferred from homology"/>
<evidence type="ECO:0000256" key="2">
    <source>
        <dbReference type="ARBA" id="ARBA00007637"/>
    </source>
</evidence>
<accession>A0A6C1B1Y0</accession>
<dbReference type="InterPro" id="IPR036291">
    <property type="entry name" value="NAD(P)-bd_dom_sf"/>
</dbReference>
<evidence type="ECO:0000313" key="4">
    <source>
        <dbReference type="EMBL" id="QID16989.1"/>
    </source>
</evidence>
<gene>
    <name evidence="4" type="ORF">G3580_04635</name>
</gene>
<protein>
    <submittedName>
        <fullName evidence="4">NAD-dependent epimerase/dehydratase family protein</fullName>
    </submittedName>
</protein>
<dbReference type="Gene3D" id="3.40.50.720">
    <property type="entry name" value="NAD(P)-binding Rossmann-like Domain"/>
    <property type="match status" value="1"/>
</dbReference>
<sequence>MERVLITGVGGFIGSHVARRFMDEGYAVVGVDDFSTGKPENVPGGVDFIEGDLASRSTMQRLPRDCRRILHLAGQSSGEISFDDPVADLEKNTVSTLNLIQYGLEYSVERLLYASSMSVYGAVEDAAISESRPCQPLSCYGVGKHASEAYLRVYRTKLPSVILRMFNVYGPGQDLSNLRQGMVSIFLAQALEKGEIEVKGSLERFRDIIYIDDVVEAWFRSATQARALGQTLNVGTGVRTTVGELVERICTHVPGASHFVQGATPGDQSGIYADVSAMKNVLGMTAFTSLDVGLARFVEWARQAKLA</sequence>